<accession>A0A150P0L1</accession>
<gene>
    <name evidence="3" type="ORF">BE04_30145</name>
</gene>
<feature type="region of interest" description="Disordered" evidence="1">
    <location>
        <begin position="135"/>
        <end position="159"/>
    </location>
</feature>
<name>A0A150P0L1_SORCE</name>
<reference evidence="3 4" key="1">
    <citation type="submission" date="2014-02" db="EMBL/GenBank/DDBJ databases">
        <title>The small core and large imbalanced accessory genome model reveals a collaborative survival strategy of Sorangium cellulosum strains in nature.</title>
        <authorList>
            <person name="Han K."/>
            <person name="Peng R."/>
            <person name="Blom J."/>
            <person name="Li Y.-Z."/>
        </authorList>
    </citation>
    <scope>NUCLEOTIDE SEQUENCE [LARGE SCALE GENOMIC DNA]</scope>
    <source>
        <strain evidence="3 4">So0157-18</strain>
    </source>
</reference>
<dbReference type="InterPro" id="IPR012312">
    <property type="entry name" value="Hemerythrin-like"/>
</dbReference>
<feature type="compositionally biased region" description="Basic and acidic residues" evidence="1">
    <location>
        <begin position="137"/>
        <end position="148"/>
    </location>
</feature>
<sequence>MDAIDLLERHHRELEQQFSGLKKASSVAPEQFFTAADLLVTHITLEEQHFYPAVRARRTEDILLESLEEHLSLKRVLADLLALDTKDEKFGPKLHVLAEQLEHHHKEEEEHLFPKVKKLLDDGAREELGQAMQARMSELRQGEPRKLVLDQTDAAAPLP</sequence>
<protein>
    <recommendedName>
        <fullName evidence="2">Hemerythrin-like domain-containing protein</fullName>
    </recommendedName>
</protein>
<dbReference type="Pfam" id="PF01814">
    <property type="entry name" value="Hemerythrin"/>
    <property type="match status" value="1"/>
</dbReference>
<evidence type="ECO:0000313" key="3">
    <source>
        <dbReference type="EMBL" id="KYF48311.1"/>
    </source>
</evidence>
<feature type="domain" description="Hemerythrin-like" evidence="2">
    <location>
        <begin position="3"/>
        <end position="116"/>
    </location>
</feature>
<proteinExistence type="predicted"/>
<evidence type="ECO:0000256" key="1">
    <source>
        <dbReference type="SAM" id="MobiDB-lite"/>
    </source>
</evidence>
<organism evidence="3 4">
    <name type="scientific">Sorangium cellulosum</name>
    <name type="common">Polyangium cellulosum</name>
    <dbReference type="NCBI Taxonomy" id="56"/>
    <lineage>
        <taxon>Bacteria</taxon>
        <taxon>Pseudomonadati</taxon>
        <taxon>Myxococcota</taxon>
        <taxon>Polyangia</taxon>
        <taxon>Polyangiales</taxon>
        <taxon>Polyangiaceae</taxon>
        <taxon>Sorangium</taxon>
    </lineage>
</organism>
<dbReference type="AlphaFoldDB" id="A0A150P0L1"/>
<dbReference type="PANTHER" id="PTHR35585:SF1">
    <property type="entry name" value="HHE DOMAIN PROTEIN (AFU_ORTHOLOGUE AFUA_4G00730)"/>
    <property type="match status" value="1"/>
</dbReference>
<comment type="caution">
    <text evidence="3">The sequence shown here is derived from an EMBL/GenBank/DDBJ whole genome shotgun (WGS) entry which is preliminary data.</text>
</comment>
<dbReference type="PANTHER" id="PTHR35585">
    <property type="entry name" value="HHE DOMAIN PROTEIN (AFU_ORTHOLOGUE AFUA_4G00730)"/>
    <property type="match status" value="1"/>
</dbReference>
<dbReference type="Gene3D" id="1.20.120.520">
    <property type="entry name" value="nmb1532 protein domain like"/>
    <property type="match status" value="1"/>
</dbReference>
<evidence type="ECO:0000313" key="4">
    <source>
        <dbReference type="Proteomes" id="UP000075604"/>
    </source>
</evidence>
<evidence type="ECO:0000259" key="2">
    <source>
        <dbReference type="Pfam" id="PF01814"/>
    </source>
</evidence>
<dbReference type="Proteomes" id="UP000075604">
    <property type="component" value="Unassembled WGS sequence"/>
</dbReference>
<dbReference type="EMBL" id="JELX01004403">
    <property type="protein sequence ID" value="KYF48311.1"/>
    <property type="molecule type" value="Genomic_DNA"/>
</dbReference>